<comment type="similarity">
    <text evidence="4 5">Belongs to the TRAFAC class myosin-kinesin ATPase superfamily. Kinesin family.</text>
</comment>
<gene>
    <name evidence="7" type="ORF">MICPUN_69676</name>
</gene>
<dbReference type="InParanoid" id="C1EH13"/>
<keyword evidence="1 4" id="KW-0547">Nucleotide-binding</keyword>
<dbReference type="OrthoDB" id="3176171at2759"/>
<dbReference type="InterPro" id="IPR036961">
    <property type="entry name" value="Kinesin_motor_dom_sf"/>
</dbReference>
<dbReference type="EMBL" id="CP001332">
    <property type="protein sequence ID" value="ACO67217.1"/>
    <property type="molecule type" value="Genomic_DNA"/>
</dbReference>
<feature type="non-terminal residue" evidence="7">
    <location>
        <position position="355"/>
    </location>
</feature>
<evidence type="ECO:0000259" key="6">
    <source>
        <dbReference type="PROSITE" id="PS50067"/>
    </source>
</evidence>
<dbReference type="Pfam" id="PF00225">
    <property type="entry name" value="Kinesin"/>
    <property type="match status" value="1"/>
</dbReference>
<dbReference type="PROSITE" id="PS50067">
    <property type="entry name" value="KINESIN_MOTOR_2"/>
    <property type="match status" value="1"/>
</dbReference>
<keyword evidence="3 4" id="KW-0505">Motor protein</keyword>
<dbReference type="GO" id="GO:0005874">
    <property type="term" value="C:microtubule"/>
    <property type="evidence" value="ECO:0007669"/>
    <property type="project" value="UniProtKB-KW"/>
</dbReference>
<evidence type="ECO:0000256" key="3">
    <source>
        <dbReference type="ARBA" id="ARBA00023175"/>
    </source>
</evidence>
<dbReference type="eggNOG" id="KOG0245">
    <property type="taxonomic scope" value="Eukaryota"/>
</dbReference>
<evidence type="ECO:0000256" key="2">
    <source>
        <dbReference type="ARBA" id="ARBA00022840"/>
    </source>
</evidence>
<dbReference type="AlphaFoldDB" id="C1EH13"/>
<organism evidence="7 8">
    <name type="scientific">Micromonas commoda (strain RCC299 / NOUM17 / CCMP2709)</name>
    <name type="common">Picoplanktonic green alga</name>
    <dbReference type="NCBI Taxonomy" id="296587"/>
    <lineage>
        <taxon>Eukaryota</taxon>
        <taxon>Viridiplantae</taxon>
        <taxon>Chlorophyta</taxon>
        <taxon>Mamiellophyceae</taxon>
        <taxon>Mamiellales</taxon>
        <taxon>Mamiellaceae</taxon>
        <taxon>Micromonas</taxon>
    </lineage>
</organism>
<dbReference type="InterPro" id="IPR027417">
    <property type="entry name" value="P-loop_NTPase"/>
</dbReference>
<keyword evidence="5" id="KW-0493">Microtubule</keyword>
<dbReference type="GO" id="GO:0007018">
    <property type="term" value="P:microtubule-based movement"/>
    <property type="evidence" value="ECO:0007669"/>
    <property type="project" value="InterPro"/>
</dbReference>
<name>C1EH13_MICCC</name>
<feature type="domain" description="Kinesin motor" evidence="6">
    <location>
        <begin position="3"/>
        <end position="348"/>
    </location>
</feature>
<feature type="non-terminal residue" evidence="7">
    <location>
        <position position="1"/>
    </location>
</feature>
<dbReference type="GeneID" id="8248890"/>
<dbReference type="RefSeq" id="XP_002505959.1">
    <property type="nucleotide sequence ID" value="XM_002505913.1"/>
</dbReference>
<dbReference type="STRING" id="296587.C1EH13"/>
<reference evidence="7 8" key="1">
    <citation type="journal article" date="2009" name="Science">
        <title>Green evolution and dynamic adaptations revealed by genomes of the marine picoeukaryotes Micromonas.</title>
        <authorList>
            <person name="Worden A.Z."/>
            <person name="Lee J.H."/>
            <person name="Mock T."/>
            <person name="Rouze P."/>
            <person name="Simmons M.P."/>
            <person name="Aerts A.L."/>
            <person name="Allen A.E."/>
            <person name="Cuvelier M.L."/>
            <person name="Derelle E."/>
            <person name="Everett M.V."/>
            <person name="Foulon E."/>
            <person name="Grimwood J."/>
            <person name="Gundlach H."/>
            <person name="Henrissat B."/>
            <person name="Napoli C."/>
            <person name="McDonald S.M."/>
            <person name="Parker M.S."/>
            <person name="Rombauts S."/>
            <person name="Salamov A."/>
            <person name="Von Dassow P."/>
            <person name="Badger J.H."/>
            <person name="Coutinho P.M."/>
            <person name="Demir E."/>
            <person name="Dubchak I."/>
            <person name="Gentemann C."/>
            <person name="Eikrem W."/>
            <person name="Gready J.E."/>
            <person name="John U."/>
            <person name="Lanier W."/>
            <person name="Lindquist E.A."/>
            <person name="Lucas S."/>
            <person name="Mayer K.F."/>
            <person name="Moreau H."/>
            <person name="Not F."/>
            <person name="Otillar R."/>
            <person name="Panaud O."/>
            <person name="Pangilinan J."/>
            <person name="Paulsen I."/>
            <person name="Piegu B."/>
            <person name="Poliakov A."/>
            <person name="Robbens S."/>
            <person name="Schmutz J."/>
            <person name="Toulza E."/>
            <person name="Wyss T."/>
            <person name="Zelensky A."/>
            <person name="Zhou K."/>
            <person name="Armbrust E.V."/>
            <person name="Bhattacharya D."/>
            <person name="Goodenough U.W."/>
            <person name="Van de Peer Y."/>
            <person name="Grigoriev I.V."/>
        </authorList>
    </citation>
    <scope>NUCLEOTIDE SEQUENCE [LARGE SCALE GENOMIC DNA]</scope>
    <source>
        <strain evidence="8">RCC299 / NOUM17</strain>
    </source>
</reference>
<dbReference type="InterPro" id="IPR019821">
    <property type="entry name" value="Kinesin_motor_CS"/>
</dbReference>
<dbReference type="GO" id="GO:0003777">
    <property type="term" value="F:microtubule motor activity"/>
    <property type="evidence" value="ECO:0007669"/>
    <property type="project" value="InterPro"/>
</dbReference>
<dbReference type="PRINTS" id="PR00380">
    <property type="entry name" value="KINESINHEAVY"/>
</dbReference>
<dbReference type="GO" id="GO:0008017">
    <property type="term" value="F:microtubule binding"/>
    <property type="evidence" value="ECO:0007669"/>
    <property type="project" value="InterPro"/>
</dbReference>
<evidence type="ECO:0000256" key="1">
    <source>
        <dbReference type="ARBA" id="ARBA00022741"/>
    </source>
</evidence>
<dbReference type="SMART" id="SM00129">
    <property type="entry name" value="KISc"/>
    <property type="match status" value="1"/>
</dbReference>
<dbReference type="PANTHER" id="PTHR47117">
    <property type="entry name" value="STAR-RELATED LIPID TRANSFER PROTEIN 9"/>
    <property type="match status" value="1"/>
</dbReference>
<dbReference type="PROSITE" id="PS00411">
    <property type="entry name" value="KINESIN_MOTOR_1"/>
    <property type="match status" value="1"/>
</dbReference>
<feature type="binding site" evidence="4">
    <location>
        <begin position="94"/>
        <end position="101"/>
    </location>
    <ligand>
        <name>ATP</name>
        <dbReference type="ChEBI" id="CHEBI:30616"/>
    </ligand>
</feature>
<protein>
    <recommendedName>
        <fullName evidence="5">Kinesin-like protein</fullName>
    </recommendedName>
</protein>
<sequence>GGNVRVAVRCRPFNAREKQLGSPCVLRMADKTTTIVNPVTGDEKTFTFDYSFWSHDPSSTDPPFASQQDVFDSVGADVLENAWRGYNVCLFAYGQTGSGKSYSMVGCGDAATEGIVPKACREIFARLDKTRGQKAQVEVTMIEIYNERVRDLLDVATNANPFETSEAAGLKVRTHPTVGSYVEGLTPCAVRDYDEVEALMARGAAARTVAATNMNAGSSRAHTIVELRVRRWESDGVEVSSRISLVDLAGSERSDAAGSSGTRLKEGAAINKSLSALGNCIAALAERSSGKGSSTKQIPYRDSTLTLLLKDSLGGNSRTVMIAALSPAAVNYEETLSTLRYADRARHIVSSAVVN</sequence>
<dbReference type="GO" id="GO:0005524">
    <property type="term" value="F:ATP binding"/>
    <property type="evidence" value="ECO:0007669"/>
    <property type="project" value="UniProtKB-UniRule"/>
</dbReference>
<accession>C1EH13</accession>
<evidence type="ECO:0000313" key="8">
    <source>
        <dbReference type="Proteomes" id="UP000002009"/>
    </source>
</evidence>
<dbReference type="Gene3D" id="3.40.850.10">
    <property type="entry name" value="Kinesin motor domain"/>
    <property type="match status" value="1"/>
</dbReference>
<keyword evidence="8" id="KW-1185">Reference proteome</keyword>
<proteinExistence type="inferred from homology"/>
<dbReference type="OMA" id="RICQVRW"/>
<dbReference type="KEGG" id="mis:MICPUN_69676"/>
<dbReference type="SUPFAM" id="SSF52540">
    <property type="entry name" value="P-loop containing nucleoside triphosphate hydrolases"/>
    <property type="match status" value="1"/>
</dbReference>
<evidence type="ECO:0000256" key="5">
    <source>
        <dbReference type="RuleBase" id="RU000394"/>
    </source>
</evidence>
<dbReference type="Proteomes" id="UP000002009">
    <property type="component" value="Chromosome 14"/>
</dbReference>
<keyword evidence="2 4" id="KW-0067">ATP-binding</keyword>
<evidence type="ECO:0000313" key="7">
    <source>
        <dbReference type="EMBL" id="ACO67217.1"/>
    </source>
</evidence>
<dbReference type="InterPro" id="IPR001752">
    <property type="entry name" value="Kinesin_motor_dom"/>
</dbReference>
<evidence type="ECO:0000256" key="4">
    <source>
        <dbReference type="PROSITE-ProRule" id="PRU00283"/>
    </source>
</evidence>